<dbReference type="AlphaFoldDB" id="A0A2G9S4M1"/>
<evidence type="ECO:0000313" key="2">
    <source>
        <dbReference type="Proteomes" id="UP000228934"/>
    </source>
</evidence>
<accession>A0A2G9S4M1</accession>
<organism evidence="1 2">
    <name type="scientific">Aquarana catesbeiana</name>
    <name type="common">American bullfrog</name>
    <name type="synonym">Rana catesbeiana</name>
    <dbReference type="NCBI Taxonomy" id="8400"/>
    <lineage>
        <taxon>Eukaryota</taxon>
        <taxon>Metazoa</taxon>
        <taxon>Chordata</taxon>
        <taxon>Craniata</taxon>
        <taxon>Vertebrata</taxon>
        <taxon>Euteleostomi</taxon>
        <taxon>Amphibia</taxon>
        <taxon>Batrachia</taxon>
        <taxon>Anura</taxon>
        <taxon>Neobatrachia</taxon>
        <taxon>Ranoidea</taxon>
        <taxon>Ranidae</taxon>
        <taxon>Aquarana</taxon>
    </lineage>
</organism>
<sequence length="74" mass="8957">MWMLWKKNLISQGHTSSLGRSWCAIVIYRRSRKTSIMWKMDSKTSLMYRQNLKHPQNYSSLFVFLLFSHILNIF</sequence>
<name>A0A2G9S4M1_AQUCT</name>
<keyword evidence="2" id="KW-1185">Reference proteome</keyword>
<evidence type="ECO:0000313" key="1">
    <source>
        <dbReference type="EMBL" id="PIO34403.1"/>
    </source>
</evidence>
<proteinExistence type="predicted"/>
<dbReference type="EMBL" id="KV928359">
    <property type="protein sequence ID" value="PIO34403.1"/>
    <property type="molecule type" value="Genomic_DNA"/>
</dbReference>
<reference evidence="2" key="1">
    <citation type="journal article" date="2017" name="Nat. Commun.">
        <title>The North American bullfrog draft genome provides insight into hormonal regulation of long noncoding RNA.</title>
        <authorList>
            <person name="Hammond S.A."/>
            <person name="Warren R.L."/>
            <person name="Vandervalk B.P."/>
            <person name="Kucuk E."/>
            <person name="Khan H."/>
            <person name="Gibb E.A."/>
            <person name="Pandoh P."/>
            <person name="Kirk H."/>
            <person name="Zhao Y."/>
            <person name="Jones M."/>
            <person name="Mungall A.J."/>
            <person name="Coope R."/>
            <person name="Pleasance S."/>
            <person name="Moore R.A."/>
            <person name="Holt R.A."/>
            <person name="Round J.M."/>
            <person name="Ohora S."/>
            <person name="Walle B.V."/>
            <person name="Veldhoen N."/>
            <person name="Helbing C.C."/>
            <person name="Birol I."/>
        </authorList>
    </citation>
    <scope>NUCLEOTIDE SEQUENCE [LARGE SCALE GENOMIC DNA]</scope>
</reference>
<dbReference type="Proteomes" id="UP000228934">
    <property type="component" value="Unassembled WGS sequence"/>
</dbReference>
<protein>
    <submittedName>
        <fullName evidence="1">Uncharacterized protein</fullName>
    </submittedName>
</protein>
<gene>
    <name evidence="1" type="ORF">AB205_0077120</name>
</gene>